<evidence type="ECO:0000313" key="2">
    <source>
        <dbReference type="EMBL" id="MCL6699124.1"/>
    </source>
</evidence>
<reference evidence="2 3" key="1">
    <citation type="submission" date="2022-05" db="EMBL/GenBank/DDBJ databases">
        <authorList>
            <person name="Jo J.-H."/>
            <person name="Im W.-T."/>
        </authorList>
    </citation>
    <scope>NUCLEOTIDE SEQUENCE [LARGE SCALE GENOMIC DNA]</scope>
    <source>
        <strain evidence="2 3">NSE70-1</strain>
    </source>
</reference>
<keyword evidence="2" id="KW-0449">Lipoprotein</keyword>
<name>A0ABT0RVQ7_9SPHN</name>
<organism evidence="2 3">
    <name type="scientific">Sphingomonas caseinilyticus</name>
    <dbReference type="NCBI Taxonomy" id="2908205"/>
    <lineage>
        <taxon>Bacteria</taxon>
        <taxon>Pseudomonadati</taxon>
        <taxon>Pseudomonadota</taxon>
        <taxon>Alphaproteobacteria</taxon>
        <taxon>Sphingomonadales</taxon>
        <taxon>Sphingomonadaceae</taxon>
        <taxon>Sphingomonas</taxon>
    </lineage>
</organism>
<dbReference type="SUPFAM" id="SSF159594">
    <property type="entry name" value="XCC0632-like"/>
    <property type="match status" value="1"/>
</dbReference>
<dbReference type="RefSeq" id="WP_249904503.1">
    <property type="nucleotide sequence ID" value="NZ_JAMGBA010000002.1"/>
</dbReference>
<dbReference type="PROSITE" id="PS51257">
    <property type="entry name" value="PROKAR_LIPOPROTEIN"/>
    <property type="match status" value="1"/>
</dbReference>
<dbReference type="Proteomes" id="UP001203410">
    <property type="component" value="Unassembled WGS sequence"/>
</dbReference>
<keyword evidence="3" id="KW-1185">Reference proteome</keyword>
<dbReference type="EMBL" id="JAMGBA010000002">
    <property type="protein sequence ID" value="MCL6699124.1"/>
    <property type="molecule type" value="Genomic_DNA"/>
</dbReference>
<dbReference type="Gene3D" id="3.40.50.10610">
    <property type="entry name" value="ABC-type transport auxiliary lipoprotein component"/>
    <property type="match status" value="1"/>
</dbReference>
<dbReference type="Pfam" id="PF03886">
    <property type="entry name" value="ABC_trans_aux"/>
    <property type="match status" value="1"/>
</dbReference>
<proteinExistence type="predicted"/>
<gene>
    <name evidence="2" type="ORF">LZ496_10075</name>
</gene>
<evidence type="ECO:0000313" key="3">
    <source>
        <dbReference type="Proteomes" id="UP001203410"/>
    </source>
</evidence>
<dbReference type="InterPro" id="IPR005586">
    <property type="entry name" value="ABC_trans_aux"/>
</dbReference>
<feature type="domain" description="ABC-type transport auxiliary lipoprotein component" evidence="1">
    <location>
        <begin position="36"/>
        <end position="192"/>
    </location>
</feature>
<protein>
    <submittedName>
        <fullName evidence="2">ABC-type transport auxiliary lipoprotein family protein</fullName>
    </submittedName>
</protein>
<comment type="caution">
    <text evidence="2">The sequence shown here is derived from an EMBL/GenBank/DDBJ whole genome shotgun (WGS) entry which is preliminary data.</text>
</comment>
<evidence type="ECO:0000259" key="1">
    <source>
        <dbReference type="Pfam" id="PF03886"/>
    </source>
</evidence>
<sequence length="200" mass="20974">MSRTLRVVAPIALALSLTGCMGGLLGGGETPPWLLTLTPQAPATENVVRTAGPGEAVTIAVPVIPKEIRTTRVPVHSGPIAIAYVEDLTWVDTPDRLFQDLLSETVTRMTNRVVLDPNQASLDPGLTITGNLTRFGYDEQEGAVIVRYDAAMARAGGSAVTTRRFEAREPADGTAATVAPAINAAANRVAMEAAQWVAGS</sequence>
<accession>A0ABT0RVQ7</accession>